<gene>
    <name evidence="1" type="ORF">BECKTC1821E_GA0114239_103214</name>
</gene>
<organism evidence="1">
    <name type="scientific">Candidatus Kentrum sp. TC</name>
    <dbReference type="NCBI Taxonomy" id="2126339"/>
    <lineage>
        <taxon>Bacteria</taxon>
        <taxon>Pseudomonadati</taxon>
        <taxon>Pseudomonadota</taxon>
        <taxon>Gammaproteobacteria</taxon>
        <taxon>Candidatus Kentrum</taxon>
    </lineage>
</organism>
<protein>
    <submittedName>
        <fullName evidence="1">Uncharacterized protein</fullName>
    </submittedName>
</protein>
<sequence>MQCSLGTVVYGTVHTVAWEDGGGDPASYPINIYPRILLRRKKHYDFAFGKASCCFVRDDSLAKMSGK</sequence>
<evidence type="ECO:0000313" key="1">
    <source>
        <dbReference type="EMBL" id="VFK44163.1"/>
    </source>
</evidence>
<proteinExistence type="predicted"/>
<name>A0A450YRL2_9GAMM</name>
<dbReference type="EMBL" id="CAADFT010000032">
    <property type="protein sequence ID" value="VFK44163.1"/>
    <property type="molecule type" value="Genomic_DNA"/>
</dbReference>
<accession>A0A450YRL2</accession>
<dbReference type="AlphaFoldDB" id="A0A450YRL2"/>
<reference evidence="1" key="1">
    <citation type="submission" date="2019-02" db="EMBL/GenBank/DDBJ databases">
        <authorList>
            <person name="Gruber-Vodicka R. H."/>
            <person name="Seah K. B. B."/>
        </authorList>
    </citation>
    <scope>NUCLEOTIDE SEQUENCE</scope>
    <source>
        <strain evidence="1">BECK_BZ125</strain>
    </source>
</reference>